<protein>
    <submittedName>
        <fullName evidence="1">Uncharacterized protein</fullName>
    </submittedName>
</protein>
<evidence type="ECO:0000313" key="2">
    <source>
        <dbReference type="EMBL" id="KKN22201.1"/>
    </source>
</evidence>
<accession>A0A0F9N5P0</accession>
<organism evidence="1">
    <name type="scientific">marine sediment metagenome</name>
    <dbReference type="NCBI Taxonomy" id="412755"/>
    <lineage>
        <taxon>unclassified sequences</taxon>
        <taxon>metagenomes</taxon>
        <taxon>ecological metagenomes</taxon>
    </lineage>
</organism>
<dbReference type="EMBL" id="LAZR01003083">
    <property type="protein sequence ID" value="KKN22201.1"/>
    <property type="molecule type" value="Genomic_DNA"/>
</dbReference>
<gene>
    <name evidence="2" type="ORF">LCGC14_0917600</name>
    <name evidence="1" type="ORF">LCGC14_1302990</name>
</gene>
<comment type="caution">
    <text evidence="1">The sequence shown here is derived from an EMBL/GenBank/DDBJ whole genome shotgun (WGS) entry which is preliminary data.</text>
</comment>
<reference evidence="1" key="1">
    <citation type="journal article" date="2015" name="Nature">
        <title>Complex archaea that bridge the gap between prokaryotes and eukaryotes.</title>
        <authorList>
            <person name="Spang A."/>
            <person name="Saw J.H."/>
            <person name="Jorgensen S.L."/>
            <person name="Zaremba-Niedzwiedzka K."/>
            <person name="Martijn J."/>
            <person name="Lind A.E."/>
            <person name="van Eijk R."/>
            <person name="Schleper C."/>
            <person name="Guy L."/>
            <person name="Ettema T.J."/>
        </authorList>
    </citation>
    <scope>NUCLEOTIDE SEQUENCE</scope>
</reference>
<sequence length="121" mass="14841">MIVGKSVIDHLNEKMILFKNRKSFRRFFKVELLETLYNKENWEEAGKNLEMFKNPERKWICRHCNTEILDKRPFSYTHLWTPKNDYFMDLHSKCALTEKVHTEYWYFNEFDQTFSVISGFV</sequence>
<name>A0A0F9N5P0_9ZZZZ</name>
<proteinExistence type="predicted"/>
<dbReference type="AlphaFoldDB" id="A0A0F9N5P0"/>
<evidence type="ECO:0000313" key="1">
    <source>
        <dbReference type="EMBL" id="KKM84065.1"/>
    </source>
</evidence>
<dbReference type="EMBL" id="LAZR01007621">
    <property type="protein sequence ID" value="KKM84065.1"/>
    <property type="molecule type" value="Genomic_DNA"/>
</dbReference>